<proteinExistence type="predicted"/>
<organism evidence="1">
    <name type="scientific">hydrothermal vent metagenome</name>
    <dbReference type="NCBI Taxonomy" id="652676"/>
    <lineage>
        <taxon>unclassified sequences</taxon>
        <taxon>metagenomes</taxon>
        <taxon>ecological metagenomes</taxon>
    </lineage>
</organism>
<evidence type="ECO:0000313" key="1">
    <source>
        <dbReference type="EMBL" id="SFV87570.1"/>
    </source>
</evidence>
<sequence length="254" mass="29854">MQNRYSGDVGDFGKFGLLRYLLNNSKYSLGINWYLFPDEGHNEDGKFTEYLSKPNLKPNFEKCDSELHNKLKTIVENNKRCVQALKESNLFKCKTTYFSMAVDFYPNFPGQTRLSLRKEWQDKATAALAVSNVLFIDPDNGLQIKSCESLNQKKSGKYAYFTEISKFHEDKEFTVIYHHLNRCDSHSQQIKNRAQELKDKINPKHTVFCIRYRPYSPRAFFIIASPNAIEYVRDKLKAFLKSSWEPHWDCYHEI</sequence>
<dbReference type="EMBL" id="FPHZ01000041">
    <property type="protein sequence ID" value="SFV87570.1"/>
    <property type="molecule type" value="Genomic_DNA"/>
</dbReference>
<name>A0A1W1E0S6_9ZZZZ</name>
<dbReference type="AlphaFoldDB" id="A0A1W1E0S6"/>
<protein>
    <submittedName>
        <fullName evidence="1">Uncharacterized protein</fullName>
    </submittedName>
</protein>
<reference evidence="1" key="1">
    <citation type="submission" date="2016-10" db="EMBL/GenBank/DDBJ databases">
        <authorList>
            <person name="de Groot N.N."/>
        </authorList>
    </citation>
    <scope>NUCLEOTIDE SEQUENCE</scope>
</reference>
<accession>A0A1W1E0S6</accession>
<gene>
    <name evidence="1" type="ORF">MNB_SUP05-SYMBIONT-5-435</name>
</gene>